<feature type="domain" description="RING-type" evidence="17">
    <location>
        <begin position="105"/>
        <end position="147"/>
    </location>
</feature>
<evidence type="ECO:0000256" key="15">
    <source>
        <dbReference type="SAM" id="MobiDB-lite"/>
    </source>
</evidence>
<keyword evidence="10" id="KW-0862">Zinc</keyword>
<evidence type="ECO:0000256" key="5">
    <source>
        <dbReference type="ARBA" id="ARBA00022679"/>
    </source>
</evidence>
<dbReference type="PANTHER" id="PTHR46913:SF1">
    <property type="entry name" value="RING-H2 FINGER PROTEIN ATL16"/>
    <property type="match status" value="1"/>
</dbReference>
<evidence type="ECO:0000313" key="19">
    <source>
        <dbReference type="Proteomes" id="UP001604277"/>
    </source>
</evidence>
<evidence type="ECO:0000256" key="4">
    <source>
        <dbReference type="ARBA" id="ARBA00012483"/>
    </source>
</evidence>
<protein>
    <recommendedName>
        <fullName evidence="4">RING-type E3 ubiquitin transferase</fullName>
        <ecNumber evidence="4">2.3.2.27</ecNumber>
    </recommendedName>
</protein>
<evidence type="ECO:0000256" key="13">
    <source>
        <dbReference type="ARBA" id="ARBA00024209"/>
    </source>
</evidence>
<evidence type="ECO:0000256" key="6">
    <source>
        <dbReference type="ARBA" id="ARBA00022692"/>
    </source>
</evidence>
<evidence type="ECO:0000313" key="18">
    <source>
        <dbReference type="EMBL" id="KAL2455443.1"/>
    </source>
</evidence>
<name>A0ABD1NUZ8_9LAMI</name>
<dbReference type="GO" id="GO:0016020">
    <property type="term" value="C:membrane"/>
    <property type="evidence" value="ECO:0007669"/>
    <property type="project" value="UniProtKB-SubCell"/>
</dbReference>
<comment type="catalytic activity">
    <reaction evidence="1">
        <text>S-ubiquitinyl-[E2 ubiquitin-conjugating enzyme]-L-cysteine + [acceptor protein]-L-lysine = [E2 ubiquitin-conjugating enzyme]-L-cysteine + N(6)-ubiquitinyl-[acceptor protein]-L-lysine.</text>
        <dbReference type="EC" id="2.3.2.27"/>
    </reaction>
</comment>
<feature type="region of interest" description="Disordered" evidence="15">
    <location>
        <begin position="158"/>
        <end position="177"/>
    </location>
</feature>
<keyword evidence="8 14" id="KW-0863">Zinc-finger</keyword>
<proteinExistence type="inferred from homology"/>
<comment type="pathway">
    <text evidence="3">Protein modification; protein ubiquitination.</text>
</comment>
<dbReference type="EMBL" id="JBFOLJ010000114">
    <property type="protein sequence ID" value="KAL2455443.1"/>
    <property type="molecule type" value="Genomic_DNA"/>
</dbReference>
<keyword evidence="6 16" id="KW-0812">Transmembrane</keyword>
<dbReference type="PROSITE" id="PS50089">
    <property type="entry name" value="ZF_RING_2"/>
    <property type="match status" value="1"/>
</dbReference>
<evidence type="ECO:0000259" key="17">
    <source>
        <dbReference type="PROSITE" id="PS50089"/>
    </source>
</evidence>
<dbReference type="Proteomes" id="UP001604277">
    <property type="component" value="Unassembled WGS sequence"/>
</dbReference>
<evidence type="ECO:0000256" key="16">
    <source>
        <dbReference type="SAM" id="Phobius"/>
    </source>
</evidence>
<dbReference type="EC" id="2.3.2.27" evidence="4"/>
<dbReference type="GO" id="GO:0008270">
    <property type="term" value="F:zinc ion binding"/>
    <property type="evidence" value="ECO:0007669"/>
    <property type="project" value="UniProtKB-KW"/>
</dbReference>
<reference evidence="19" key="1">
    <citation type="submission" date="2024-07" db="EMBL/GenBank/DDBJ databases">
        <title>Two chromosome-level genome assemblies of Korean endemic species Abeliophyllum distichum and Forsythia ovata (Oleaceae).</title>
        <authorList>
            <person name="Jang H."/>
        </authorList>
    </citation>
    <scope>NUCLEOTIDE SEQUENCE [LARGE SCALE GENOMIC DNA]</scope>
</reference>
<evidence type="ECO:0000256" key="9">
    <source>
        <dbReference type="ARBA" id="ARBA00022786"/>
    </source>
</evidence>
<accession>A0ABD1NUZ8</accession>
<comment type="caution">
    <text evidence="18">The sequence shown here is derived from an EMBL/GenBank/DDBJ whole genome shotgun (WGS) entry which is preliminary data.</text>
</comment>
<dbReference type="Gene3D" id="3.30.40.10">
    <property type="entry name" value="Zinc/RING finger domain, C3HC4 (zinc finger)"/>
    <property type="match status" value="1"/>
</dbReference>
<dbReference type="InterPro" id="IPR013083">
    <property type="entry name" value="Znf_RING/FYVE/PHD"/>
</dbReference>
<keyword evidence="9" id="KW-0833">Ubl conjugation pathway</keyword>
<keyword evidence="5" id="KW-0808">Transferase</keyword>
<dbReference type="Pfam" id="PF13639">
    <property type="entry name" value="zf-RING_2"/>
    <property type="match status" value="1"/>
</dbReference>
<organism evidence="18 19">
    <name type="scientific">Forsythia ovata</name>
    <dbReference type="NCBI Taxonomy" id="205694"/>
    <lineage>
        <taxon>Eukaryota</taxon>
        <taxon>Viridiplantae</taxon>
        <taxon>Streptophyta</taxon>
        <taxon>Embryophyta</taxon>
        <taxon>Tracheophyta</taxon>
        <taxon>Spermatophyta</taxon>
        <taxon>Magnoliopsida</taxon>
        <taxon>eudicotyledons</taxon>
        <taxon>Gunneridae</taxon>
        <taxon>Pentapetalae</taxon>
        <taxon>asterids</taxon>
        <taxon>lamiids</taxon>
        <taxon>Lamiales</taxon>
        <taxon>Oleaceae</taxon>
        <taxon>Forsythieae</taxon>
        <taxon>Forsythia</taxon>
    </lineage>
</organism>
<keyword evidence="19" id="KW-1185">Reference proteome</keyword>
<dbReference type="InterPro" id="IPR001841">
    <property type="entry name" value="Znf_RING"/>
</dbReference>
<feature type="transmembrane region" description="Helical" evidence="16">
    <location>
        <begin position="25"/>
        <end position="48"/>
    </location>
</feature>
<evidence type="ECO:0000256" key="7">
    <source>
        <dbReference type="ARBA" id="ARBA00022723"/>
    </source>
</evidence>
<dbReference type="InterPro" id="IPR044600">
    <property type="entry name" value="ATL1/ATL16-like"/>
</dbReference>
<keyword evidence="7" id="KW-0479">Metal-binding</keyword>
<comment type="similarity">
    <text evidence="13">Belongs to the RING-type zinc finger family. ATL subfamily.</text>
</comment>
<dbReference type="PANTHER" id="PTHR46913">
    <property type="entry name" value="RING-H2 FINGER PROTEIN ATL16"/>
    <property type="match status" value="1"/>
</dbReference>
<dbReference type="SMART" id="SM00184">
    <property type="entry name" value="RING"/>
    <property type="match status" value="1"/>
</dbReference>
<evidence type="ECO:0000256" key="8">
    <source>
        <dbReference type="ARBA" id="ARBA00022771"/>
    </source>
</evidence>
<evidence type="ECO:0000256" key="14">
    <source>
        <dbReference type="PROSITE-ProRule" id="PRU00175"/>
    </source>
</evidence>
<keyword evidence="12 16" id="KW-0472">Membrane</keyword>
<evidence type="ECO:0000256" key="2">
    <source>
        <dbReference type="ARBA" id="ARBA00004167"/>
    </source>
</evidence>
<gene>
    <name evidence="18" type="ORF">Fot_57519</name>
</gene>
<comment type="subcellular location">
    <subcellularLocation>
        <location evidence="2">Membrane</location>
        <topology evidence="2">Single-pass membrane protein</topology>
    </subcellularLocation>
</comment>
<evidence type="ECO:0000256" key="12">
    <source>
        <dbReference type="ARBA" id="ARBA00023136"/>
    </source>
</evidence>
<evidence type="ECO:0000256" key="10">
    <source>
        <dbReference type="ARBA" id="ARBA00022833"/>
    </source>
</evidence>
<dbReference type="SUPFAM" id="SSF57850">
    <property type="entry name" value="RING/U-box"/>
    <property type="match status" value="1"/>
</dbReference>
<evidence type="ECO:0000256" key="11">
    <source>
        <dbReference type="ARBA" id="ARBA00022989"/>
    </source>
</evidence>
<evidence type="ECO:0000256" key="3">
    <source>
        <dbReference type="ARBA" id="ARBA00004906"/>
    </source>
</evidence>
<dbReference type="GO" id="GO:0061630">
    <property type="term" value="F:ubiquitin protein ligase activity"/>
    <property type="evidence" value="ECO:0007669"/>
    <property type="project" value="UniProtKB-EC"/>
</dbReference>
<feature type="compositionally biased region" description="Polar residues" evidence="15">
    <location>
        <begin position="160"/>
        <end position="169"/>
    </location>
</feature>
<dbReference type="CDD" id="cd16461">
    <property type="entry name" value="RING-H2_EL5-like"/>
    <property type="match status" value="1"/>
</dbReference>
<sequence>MGEPPSPYMQPPPLPPLAPKSNLPVLYYGVFIVGTATLVLTVYNLIIIKWCTEYSHSRTRQGRIRGLETTSTPSLGDPTINSMTSFKYRKHGLEHDKDQGNDYECVVCLSVFEEGEEVRKLPRCKHSFHAPCIDMWLYSHSDCPLCRSPVERPVPHRNIAGSQSENSSPRLLHAGIV</sequence>
<dbReference type="AlphaFoldDB" id="A0ABD1NUZ8"/>
<keyword evidence="11 16" id="KW-1133">Transmembrane helix</keyword>
<dbReference type="FunFam" id="3.30.40.10:FF:000609">
    <property type="entry name" value="RING-H2 finger protein ATL1"/>
    <property type="match status" value="1"/>
</dbReference>
<evidence type="ECO:0000256" key="1">
    <source>
        <dbReference type="ARBA" id="ARBA00000900"/>
    </source>
</evidence>